<evidence type="ECO:0000256" key="8">
    <source>
        <dbReference type="PIRSR" id="PIRSR001549-1"/>
    </source>
</evidence>
<evidence type="ECO:0000256" key="7">
    <source>
        <dbReference type="HAMAP-Rule" id="MF_00127"/>
    </source>
</evidence>
<keyword evidence="4 7" id="KW-0067">ATP-binding</keyword>
<evidence type="ECO:0000256" key="5">
    <source>
        <dbReference type="ARBA" id="ARBA00023146"/>
    </source>
</evidence>
<dbReference type="AlphaFoldDB" id="R4S0B0"/>
<protein>
    <recommendedName>
        <fullName evidence="7">Histidine--tRNA ligase</fullName>
        <ecNumber evidence="7">6.1.1.21</ecNumber>
    </recommendedName>
    <alternativeName>
        <fullName evidence="7">Histidyl-tRNA synthetase</fullName>
        <shortName evidence="7">HisRS</shortName>
    </alternativeName>
</protein>
<dbReference type="PANTHER" id="PTHR43707:SF1">
    <property type="entry name" value="HISTIDINE--TRNA LIGASE, MITOCHONDRIAL-RELATED"/>
    <property type="match status" value="1"/>
</dbReference>
<dbReference type="GO" id="GO:0005524">
    <property type="term" value="F:ATP binding"/>
    <property type="evidence" value="ECO:0007669"/>
    <property type="project" value="UniProtKB-UniRule"/>
</dbReference>
<dbReference type="SUPFAM" id="SSF55681">
    <property type="entry name" value="Class II aaRS and biotin synthetases"/>
    <property type="match status" value="1"/>
</dbReference>
<reference evidence="10 11" key="1">
    <citation type="journal article" date="2013" name="BMC Genomics">
        <title>Comparison of the complete genome sequence of two closely related isolates of 'Candidatus Phytoplasma australiense' reveals genome plasticity.</title>
        <authorList>
            <person name="Andersen M.T."/>
            <person name="Liefting L.W."/>
            <person name="Havukkala I."/>
            <person name="Beever R.E."/>
        </authorList>
    </citation>
    <scope>NUCLEOTIDE SEQUENCE [LARGE SCALE GENOMIC DNA]</scope>
    <source>
        <strain evidence="10 11">NZSb11</strain>
    </source>
</reference>
<feature type="binding site" evidence="8">
    <location>
        <begin position="259"/>
        <end position="260"/>
    </location>
    <ligand>
        <name>L-histidine</name>
        <dbReference type="ChEBI" id="CHEBI:57595"/>
    </ligand>
</feature>
<organism evidence="10 11">
    <name type="scientific">Strawberry lethal yellows phytoplasma (CPA) str. NZSb11</name>
    <dbReference type="NCBI Taxonomy" id="980422"/>
    <lineage>
        <taxon>Bacteria</taxon>
        <taxon>Bacillati</taxon>
        <taxon>Mycoplasmatota</taxon>
        <taxon>Mollicutes</taxon>
        <taxon>Acholeplasmatales</taxon>
        <taxon>Acholeplasmataceae</taxon>
        <taxon>Candidatus Phytoplasma</taxon>
        <taxon>16SrXII (Stolbur group)</taxon>
    </lineage>
</organism>
<dbReference type="Gene3D" id="3.40.50.800">
    <property type="entry name" value="Anticodon-binding domain"/>
    <property type="match status" value="1"/>
</dbReference>
<comment type="catalytic activity">
    <reaction evidence="6 7">
        <text>tRNA(His) + L-histidine + ATP = L-histidyl-tRNA(His) + AMP + diphosphate + H(+)</text>
        <dbReference type="Rhea" id="RHEA:17313"/>
        <dbReference type="Rhea" id="RHEA-COMP:9665"/>
        <dbReference type="Rhea" id="RHEA-COMP:9689"/>
        <dbReference type="ChEBI" id="CHEBI:15378"/>
        <dbReference type="ChEBI" id="CHEBI:30616"/>
        <dbReference type="ChEBI" id="CHEBI:33019"/>
        <dbReference type="ChEBI" id="CHEBI:57595"/>
        <dbReference type="ChEBI" id="CHEBI:78442"/>
        <dbReference type="ChEBI" id="CHEBI:78527"/>
        <dbReference type="ChEBI" id="CHEBI:456215"/>
        <dbReference type="EC" id="6.1.1.21"/>
    </reaction>
</comment>
<evidence type="ECO:0000313" key="10">
    <source>
        <dbReference type="EMBL" id="AGL90193.1"/>
    </source>
</evidence>
<dbReference type="GO" id="GO:0005737">
    <property type="term" value="C:cytoplasm"/>
    <property type="evidence" value="ECO:0007669"/>
    <property type="project" value="UniProtKB-SubCell"/>
</dbReference>
<dbReference type="PROSITE" id="PS50862">
    <property type="entry name" value="AA_TRNA_LIGASE_II"/>
    <property type="match status" value="1"/>
</dbReference>
<dbReference type="KEGG" id="nzs:SLY_0271"/>
<dbReference type="SUPFAM" id="SSF52954">
    <property type="entry name" value="Class II aaRS ABD-related"/>
    <property type="match status" value="1"/>
</dbReference>
<name>R4S0B0_PHYAS</name>
<dbReference type="RefSeq" id="WP_015637810.1">
    <property type="nucleotide sequence ID" value="NC_021236.1"/>
</dbReference>
<feature type="binding site" evidence="8">
    <location>
        <begin position="79"/>
        <end position="81"/>
    </location>
    <ligand>
        <name>L-histidine</name>
        <dbReference type="ChEBI" id="CHEBI:57595"/>
    </ligand>
</feature>
<gene>
    <name evidence="7 10" type="primary">hisS</name>
    <name evidence="10" type="ORF">SLY_0271</name>
</gene>
<dbReference type="InterPro" id="IPR041715">
    <property type="entry name" value="HisRS-like_core"/>
</dbReference>
<accession>R4S0B0</accession>
<dbReference type="GO" id="GO:0006427">
    <property type="term" value="P:histidyl-tRNA aminoacylation"/>
    <property type="evidence" value="ECO:0007669"/>
    <property type="project" value="UniProtKB-UniRule"/>
</dbReference>
<sequence length="415" mass="48615">MFYKIKGTHDLLPTQTTSWQKVENSFHSFFKKHQFQEIRTPIMEYAEVFHRAAQHSEMVSKETYTFPDKKNRLITLRPEGTAGIVRSYIENKLDQTNKLQKFYYYGPYFRYERPQFGRYRQFHQLGVEVLGKTTPFLDIEVITLIYQFLKSLGLDDITIQINSLGSKEDHLDYVDIFKQYLKIYSNYLCGLCHERLNKNPLRIWDCKTCHLQDFLKQAPKIFDSLSPKSKKRFQTVLNGLEAMKVNFKTCHDLVRGLDYYTHTVFEITFNKMVLGGGGCYDHLVAALGGNQLSGIGFALGMERLMLTLQENNNFFVSPQPSLKLFLFILDPVFFHHGLTLVHILRNEGFCVEFNYSFTTFTKGLKEALKCLPNYLLILGHQEFAKKQITIKNIKTHTQTTIDQKDLIFYFQQQRV</sequence>
<dbReference type="Gene3D" id="3.30.930.10">
    <property type="entry name" value="Bira Bifunctional Protein, Domain 2"/>
    <property type="match status" value="1"/>
</dbReference>
<keyword evidence="3 7" id="KW-0547">Nucleotide-binding</keyword>
<comment type="subunit">
    <text evidence="7">Homodimer.</text>
</comment>
<proteinExistence type="inferred from homology"/>
<dbReference type="EMBL" id="CP002548">
    <property type="protein sequence ID" value="AGL90193.1"/>
    <property type="molecule type" value="Genomic_DNA"/>
</dbReference>
<evidence type="ECO:0000256" key="3">
    <source>
        <dbReference type="ARBA" id="ARBA00022741"/>
    </source>
</evidence>
<feature type="binding site" evidence="8">
    <location>
        <position position="110"/>
    </location>
    <ligand>
        <name>L-histidine</name>
        <dbReference type="ChEBI" id="CHEBI:57595"/>
    </ligand>
</feature>
<dbReference type="PIRSF" id="PIRSF001549">
    <property type="entry name" value="His-tRNA_synth"/>
    <property type="match status" value="1"/>
</dbReference>
<dbReference type="EC" id="6.1.1.21" evidence="7"/>
<feature type="domain" description="Aminoacyl-transfer RNA synthetases class-II family profile" evidence="9">
    <location>
        <begin position="19"/>
        <end position="318"/>
    </location>
</feature>
<evidence type="ECO:0000256" key="6">
    <source>
        <dbReference type="ARBA" id="ARBA00047639"/>
    </source>
</evidence>
<dbReference type="InterPro" id="IPR045864">
    <property type="entry name" value="aa-tRNA-synth_II/BPL/LPL"/>
</dbReference>
<keyword evidence="5 7" id="KW-0030">Aminoacyl-tRNA synthetase</keyword>
<dbReference type="NCBIfam" id="TIGR00442">
    <property type="entry name" value="hisS"/>
    <property type="match status" value="1"/>
</dbReference>
<comment type="similarity">
    <text evidence="1 7">Belongs to the class-II aminoacyl-tRNA synthetase family.</text>
</comment>
<dbReference type="HAMAP" id="MF_00127">
    <property type="entry name" value="His_tRNA_synth"/>
    <property type="match status" value="1"/>
</dbReference>
<dbReference type="InterPro" id="IPR015807">
    <property type="entry name" value="His-tRNA-ligase"/>
</dbReference>
<dbReference type="Proteomes" id="UP000013941">
    <property type="component" value="Chromosome"/>
</dbReference>
<keyword evidence="7" id="KW-0648">Protein biosynthesis</keyword>
<evidence type="ECO:0000259" key="9">
    <source>
        <dbReference type="PROSITE" id="PS50862"/>
    </source>
</evidence>
<dbReference type="PANTHER" id="PTHR43707">
    <property type="entry name" value="HISTIDYL-TRNA SYNTHETASE"/>
    <property type="match status" value="1"/>
</dbReference>
<keyword evidence="2 7" id="KW-0963">Cytoplasm</keyword>
<evidence type="ECO:0000313" key="11">
    <source>
        <dbReference type="Proteomes" id="UP000013941"/>
    </source>
</evidence>
<dbReference type="InterPro" id="IPR004516">
    <property type="entry name" value="HisRS/HisZ"/>
</dbReference>
<dbReference type="OrthoDB" id="9800814at2"/>
<evidence type="ECO:0000256" key="2">
    <source>
        <dbReference type="ARBA" id="ARBA00022490"/>
    </source>
</evidence>
<dbReference type="Pfam" id="PF03129">
    <property type="entry name" value="HGTP_anticodon"/>
    <property type="match status" value="1"/>
</dbReference>
<dbReference type="HOGENOM" id="CLU_025113_1_1_14"/>
<dbReference type="PATRIC" id="fig|980422.3.peg.252"/>
<evidence type="ECO:0000256" key="1">
    <source>
        <dbReference type="ARBA" id="ARBA00008226"/>
    </source>
</evidence>
<keyword evidence="7" id="KW-0436">Ligase</keyword>
<evidence type="ECO:0000256" key="4">
    <source>
        <dbReference type="ARBA" id="ARBA00022840"/>
    </source>
</evidence>
<keyword evidence="11" id="KW-1185">Reference proteome</keyword>
<dbReference type="InterPro" id="IPR036621">
    <property type="entry name" value="Anticodon-bd_dom_sf"/>
</dbReference>
<dbReference type="CDD" id="cd00773">
    <property type="entry name" value="HisRS-like_core"/>
    <property type="match status" value="1"/>
</dbReference>
<dbReference type="InterPro" id="IPR004154">
    <property type="entry name" value="Anticodon-bd"/>
</dbReference>
<dbReference type="Pfam" id="PF13393">
    <property type="entry name" value="tRNA-synt_His"/>
    <property type="match status" value="2"/>
</dbReference>
<feature type="binding site" evidence="8">
    <location>
        <position position="255"/>
    </location>
    <ligand>
        <name>L-histidine</name>
        <dbReference type="ChEBI" id="CHEBI:57595"/>
    </ligand>
</feature>
<feature type="binding site" evidence="8">
    <location>
        <position position="128"/>
    </location>
    <ligand>
        <name>L-histidine</name>
        <dbReference type="ChEBI" id="CHEBI:57595"/>
    </ligand>
</feature>
<dbReference type="InterPro" id="IPR006195">
    <property type="entry name" value="aa-tRNA-synth_II"/>
</dbReference>
<comment type="subcellular location">
    <subcellularLocation>
        <location evidence="7">Cytoplasm</location>
    </subcellularLocation>
</comment>
<dbReference type="GO" id="GO:0004821">
    <property type="term" value="F:histidine-tRNA ligase activity"/>
    <property type="evidence" value="ECO:0007669"/>
    <property type="project" value="UniProtKB-UniRule"/>
</dbReference>
<feature type="binding site" evidence="8">
    <location>
        <position position="124"/>
    </location>
    <ligand>
        <name>L-histidine</name>
        <dbReference type="ChEBI" id="CHEBI:57595"/>
    </ligand>
</feature>